<protein>
    <recommendedName>
        <fullName evidence="2">Nephrocystin 3-like N-terminal domain-containing protein</fullName>
    </recommendedName>
</protein>
<dbReference type="Pfam" id="PF24883">
    <property type="entry name" value="NPHP3_N"/>
    <property type="match status" value="1"/>
</dbReference>
<evidence type="ECO:0000313" key="3">
    <source>
        <dbReference type="EMBL" id="KAG7091345.1"/>
    </source>
</evidence>
<dbReference type="Gene3D" id="3.40.50.300">
    <property type="entry name" value="P-loop containing nucleotide triphosphate hydrolases"/>
    <property type="match status" value="1"/>
</dbReference>
<gene>
    <name evidence="3" type="ORF">E1B28_010387</name>
</gene>
<dbReference type="EMBL" id="CM032186">
    <property type="protein sequence ID" value="KAG7091345.1"/>
    <property type="molecule type" value="Genomic_DNA"/>
</dbReference>
<evidence type="ECO:0000259" key="2">
    <source>
        <dbReference type="Pfam" id="PF24883"/>
    </source>
</evidence>
<dbReference type="RefSeq" id="XP_043007815.1">
    <property type="nucleotide sequence ID" value="XM_043155349.1"/>
</dbReference>
<reference evidence="3" key="1">
    <citation type="journal article" date="2021" name="Genome Biol. Evol.">
        <title>The assembled and annotated genome of the fairy-ring fungus Marasmius oreades.</title>
        <authorList>
            <person name="Hiltunen M."/>
            <person name="Ament-Velasquez S.L."/>
            <person name="Johannesson H."/>
        </authorList>
    </citation>
    <scope>NUCLEOTIDE SEQUENCE</scope>
    <source>
        <strain evidence="3">03SP1</strain>
    </source>
</reference>
<feature type="domain" description="Nephrocystin 3-like N-terminal" evidence="2">
    <location>
        <begin position="72"/>
        <end position="242"/>
    </location>
</feature>
<evidence type="ECO:0000256" key="1">
    <source>
        <dbReference type="ARBA" id="ARBA00022737"/>
    </source>
</evidence>
<dbReference type="InterPro" id="IPR027417">
    <property type="entry name" value="P-loop_NTPase"/>
</dbReference>
<accession>A0A9P7RXN8</accession>
<dbReference type="Proteomes" id="UP001049176">
    <property type="component" value="Chromosome 6"/>
</dbReference>
<dbReference type="PANTHER" id="PTHR10039">
    <property type="entry name" value="AMELOGENIN"/>
    <property type="match status" value="1"/>
</dbReference>
<dbReference type="SUPFAM" id="SSF52540">
    <property type="entry name" value="P-loop containing nucleoside triphosphate hydrolases"/>
    <property type="match status" value="1"/>
</dbReference>
<dbReference type="KEGG" id="more:E1B28_010387"/>
<comment type="caution">
    <text evidence="3">The sequence shown here is derived from an EMBL/GenBank/DDBJ whole genome shotgun (WGS) entry which is preliminary data.</text>
</comment>
<name>A0A9P7RXN8_9AGAR</name>
<dbReference type="OrthoDB" id="5967843at2759"/>
<organism evidence="3 4">
    <name type="scientific">Marasmius oreades</name>
    <name type="common">fairy-ring Marasmius</name>
    <dbReference type="NCBI Taxonomy" id="181124"/>
    <lineage>
        <taxon>Eukaryota</taxon>
        <taxon>Fungi</taxon>
        <taxon>Dikarya</taxon>
        <taxon>Basidiomycota</taxon>
        <taxon>Agaricomycotina</taxon>
        <taxon>Agaricomycetes</taxon>
        <taxon>Agaricomycetidae</taxon>
        <taxon>Agaricales</taxon>
        <taxon>Marasmiineae</taxon>
        <taxon>Marasmiaceae</taxon>
        <taxon>Marasmius</taxon>
    </lineage>
</organism>
<dbReference type="PANTHER" id="PTHR10039:SF14">
    <property type="entry name" value="NACHT DOMAIN-CONTAINING PROTEIN"/>
    <property type="match status" value="1"/>
</dbReference>
<dbReference type="InterPro" id="IPR056884">
    <property type="entry name" value="NPHP3-like_N"/>
</dbReference>
<dbReference type="GeneID" id="66079463"/>
<sequence>MSIKDSSGLQVVDSSLTSVRGDHNNTTTHIGDNYYQNTARTEPGLARLLNQVAFSALHDSEARYPQPNVLAGTREEILQRLSHWIEDPFKQNRVYWINGAAGVGKSAIAQALSEKYIQAGQLAAAFFFSRNDVTRDKLEPFVATIAHQLATCDGLKSLIAPLIDHTIHSTPGLLYKKWETQFRRLIEEPCAQVDPRHWSQLPRLVVVDGVDECIEVTSQKRLLQLIQHATPTLPLDFLIFSRRNHISLTSSVANPPICVLSA</sequence>
<dbReference type="AlphaFoldDB" id="A0A9P7RXN8"/>
<keyword evidence="1" id="KW-0677">Repeat</keyword>
<keyword evidence="4" id="KW-1185">Reference proteome</keyword>
<evidence type="ECO:0000313" key="4">
    <source>
        <dbReference type="Proteomes" id="UP001049176"/>
    </source>
</evidence>
<proteinExistence type="predicted"/>